<reference evidence="1" key="2">
    <citation type="journal article" date="2022" name="New Phytol.">
        <title>Evolutionary transition to the ectomycorrhizal habit in the genomes of a hyperdiverse lineage of mushroom-forming fungi.</title>
        <authorList>
            <person name="Looney B."/>
            <person name="Miyauchi S."/>
            <person name="Morin E."/>
            <person name="Drula E."/>
            <person name="Courty P.E."/>
            <person name="Kohler A."/>
            <person name="Kuo A."/>
            <person name="LaButti K."/>
            <person name="Pangilinan J."/>
            <person name="Lipzen A."/>
            <person name="Riley R."/>
            <person name="Andreopoulos W."/>
            <person name="He G."/>
            <person name="Johnson J."/>
            <person name="Nolan M."/>
            <person name="Tritt A."/>
            <person name="Barry K.W."/>
            <person name="Grigoriev I.V."/>
            <person name="Nagy L.G."/>
            <person name="Hibbett D."/>
            <person name="Henrissat B."/>
            <person name="Matheny P.B."/>
            <person name="Labbe J."/>
            <person name="Martin F.M."/>
        </authorList>
    </citation>
    <scope>NUCLEOTIDE SEQUENCE</scope>
    <source>
        <strain evidence="1">FP105234-sp</strain>
    </source>
</reference>
<name>A0ACB8R9Q4_9AGAM</name>
<proteinExistence type="predicted"/>
<comment type="caution">
    <text evidence="1">The sequence shown here is derived from an EMBL/GenBank/DDBJ whole genome shotgun (WGS) entry which is preliminary data.</text>
</comment>
<dbReference type="EMBL" id="MU276209">
    <property type="protein sequence ID" value="KAI0040298.1"/>
    <property type="molecule type" value="Genomic_DNA"/>
</dbReference>
<reference evidence="1" key="1">
    <citation type="submission" date="2021-02" db="EMBL/GenBank/DDBJ databases">
        <authorList>
            <consortium name="DOE Joint Genome Institute"/>
            <person name="Ahrendt S."/>
            <person name="Looney B.P."/>
            <person name="Miyauchi S."/>
            <person name="Morin E."/>
            <person name="Drula E."/>
            <person name="Courty P.E."/>
            <person name="Chicoki N."/>
            <person name="Fauchery L."/>
            <person name="Kohler A."/>
            <person name="Kuo A."/>
            <person name="Labutti K."/>
            <person name="Pangilinan J."/>
            <person name="Lipzen A."/>
            <person name="Riley R."/>
            <person name="Andreopoulos W."/>
            <person name="He G."/>
            <person name="Johnson J."/>
            <person name="Barry K.W."/>
            <person name="Grigoriev I.V."/>
            <person name="Nagy L."/>
            <person name="Hibbett D."/>
            <person name="Henrissat B."/>
            <person name="Matheny P.B."/>
            <person name="Labbe J."/>
            <person name="Martin F."/>
        </authorList>
    </citation>
    <scope>NUCLEOTIDE SEQUENCE</scope>
    <source>
        <strain evidence="1">FP105234-sp</strain>
    </source>
</reference>
<organism evidence="1 2">
    <name type="scientific">Auriscalpium vulgare</name>
    <dbReference type="NCBI Taxonomy" id="40419"/>
    <lineage>
        <taxon>Eukaryota</taxon>
        <taxon>Fungi</taxon>
        <taxon>Dikarya</taxon>
        <taxon>Basidiomycota</taxon>
        <taxon>Agaricomycotina</taxon>
        <taxon>Agaricomycetes</taxon>
        <taxon>Russulales</taxon>
        <taxon>Auriscalpiaceae</taxon>
        <taxon>Auriscalpium</taxon>
    </lineage>
</organism>
<keyword evidence="2" id="KW-1185">Reference proteome</keyword>
<evidence type="ECO:0000313" key="1">
    <source>
        <dbReference type="EMBL" id="KAI0040298.1"/>
    </source>
</evidence>
<sequence length="608" mass="68378">MSSLQAKQKKTAKAVRLDNEISRIETHLRSLRQLRNSTQSPASCLPVEVLAHVFSFLRVSHFKPHRSPNFPPAWVAVTHVCSRWREVALSFPALWSNIVVYNPDWLEATLARSKATPLSLMMYLDRPGLPVHPWVESDAYRHIQRVKDLVLRGTGVNDYVRPLIGKRAPLLETLELWEDTHEEIHLVRKGLFEGETPKLRTLKLRRCRFLWTSTLFKANLTHLEVHKMLDEYRPTTSVLVNLLEGLPNLQTLALCHCLPTVGKVSTQSIKSSVQTKATLPWLTSLALSSECAPELFNIISHLSVPTDAAFRLVCDSIDEERVTFTSAPLVESIMSLLGFQESTTPPPPKPYSALRICKIAHESGWALLLGSFSPMFMARWGSDEPITAGDTGHWKCNFYIGLPWTASRTTLGVAVSVFATACTLLTPALAGVTSAFVDCVMFSEAQVWWDVFGRMANIRSISVSDRAAYGFAKVLKGVGRKAGDGPLAAFTSKYAGGIGSLLPHLFPQLTHINIEGANLNSYHLYDNLKAALGFRAVRKNGLMRVRRLAIKDCDVHDMQIMHLAAYLPKPPLDWDRVHEGMGQFYSSRDREFRSFNRNFWDWEDMDDE</sequence>
<dbReference type="Proteomes" id="UP000814033">
    <property type="component" value="Unassembled WGS sequence"/>
</dbReference>
<evidence type="ECO:0000313" key="2">
    <source>
        <dbReference type="Proteomes" id="UP000814033"/>
    </source>
</evidence>
<accession>A0ACB8R9Q4</accession>
<protein>
    <submittedName>
        <fullName evidence="1">Uncharacterized protein</fullName>
    </submittedName>
</protein>
<gene>
    <name evidence="1" type="ORF">FA95DRAFT_900403</name>
</gene>